<evidence type="ECO:0000256" key="8">
    <source>
        <dbReference type="ARBA" id="ARBA00023242"/>
    </source>
</evidence>
<organism evidence="11">
    <name type="scientific">Gaeumannomyces tritici (strain R3-111a-1)</name>
    <name type="common">Wheat and barley take-all root rot fungus</name>
    <name type="synonym">Gaeumannomyces graminis var. tritici</name>
    <dbReference type="NCBI Taxonomy" id="644352"/>
    <lineage>
        <taxon>Eukaryota</taxon>
        <taxon>Fungi</taxon>
        <taxon>Dikarya</taxon>
        <taxon>Ascomycota</taxon>
        <taxon>Pezizomycotina</taxon>
        <taxon>Sordariomycetes</taxon>
        <taxon>Sordariomycetidae</taxon>
        <taxon>Magnaporthales</taxon>
        <taxon>Magnaporthaceae</taxon>
        <taxon>Gaeumannomyces</taxon>
    </lineage>
</organism>
<dbReference type="EMBL" id="GL385395">
    <property type="protein sequence ID" value="EJT80225.1"/>
    <property type="molecule type" value="Genomic_DNA"/>
</dbReference>
<dbReference type="GO" id="GO:0016233">
    <property type="term" value="P:telomere capping"/>
    <property type="evidence" value="ECO:0007669"/>
    <property type="project" value="TreeGrafter"/>
</dbReference>
<reference evidence="13" key="1">
    <citation type="submission" date="2010-07" db="EMBL/GenBank/DDBJ databases">
        <title>The genome sequence of Gaeumannomyces graminis var. tritici strain R3-111a-1.</title>
        <authorList>
            <consortium name="The Broad Institute Genome Sequencing Platform"/>
            <person name="Ma L.-J."/>
            <person name="Dead R."/>
            <person name="Young S."/>
            <person name="Zeng Q."/>
            <person name="Koehrsen M."/>
            <person name="Alvarado L."/>
            <person name="Berlin A."/>
            <person name="Chapman S.B."/>
            <person name="Chen Z."/>
            <person name="Freedman E."/>
            <person name="Gellesch M."/>
            <person name="Goldberg J."/>
            <person name="Griggs A."/>
            <person name="Gujja S."/>
            <person name="Heilman E.R."/>
            <person name="Heiman D."/>
            <person name="Hepburn T."/>
            <person name="Howarth C."/>
            <person name="Jen D."/>
            <person name="Larson L."/>
            <person name="Mehta T."/>
            <person name="Neiman D."/>
            <person name="Pearson M."/>
            <person name="Roberts A."/>
            <person name="Saif S."/>
            <person name="Shea T."/>
            <person name="Shenoy N."/>
            <person name="Sisk P."/>
            <person name="Stolte C."/>
            <person name="Sykes S."/>
            <person name="Walk T."/>
            <person name="White J."/>
            <person name="Yandava C."/>
            <person name="Haas B."/>
            <person name="Nusbaum C."/>
            <person name="Birren B."/>
        </authorList>
    </citation>
    <scope>NUCLEOTIDE SEQUENCE [LARGE SCALE GENOMIC DNA]</scope>
    <source>
        <strain evidence="13">R3-111a-1</strain>
    </source>
</reference>
<accession>J3NG35</accession>
<dbReference type="GO" id="GO:0010521">
    <property type="term" value="F:telomerase inhibitor activity"/>
    <property type="evidence" value="ECO:0007669"/>
    <property type="project" value="TreeGrafter"/>
</dbReference>
<evidence type="ECO:0000256" key="2">
    <source>
        <dbReference type="ARBA" id="ARBA00004574"/>
    </source>
</evidence>
<dbReference type="PANTHER" id="PTHR14513">
    <property type="entry name" value="PROTECTION OF TELOMERES 1"/>
    <property type="match status" value="1"/>
</dbReference>
<gene>
    <name evidence="12" type="primary">20340686</name>
    <name evidence="11" type="ORF">GGTG_00228</name>
</gene>
<dbReference type="RefSeq" id="XP_009216234.1">
    <property type="nucleotide sequence ID" value="XM_009217970.1"/>
</dbReference>
<dbReference type="Gene3D" id="2.40.50.140">
    <property type="entry name" value="Nucleic acid-binding proteins"/>
    <property type="match status" value="2"/>
</dbReference>
<evidence type="ECO:0000256" key="3">
    <source>
        <dbReference type="ARBA" id="ARBA00008442"/>
    </source>
</evidence>
<keyword evidence="6" id="KW-0779">Telomere</keyword>
<evidence type="ECO:0000313" key="11">
    <source>
        <dbReference type="EMBL" id="EJT80225.1"/>
    </source>
</evidence>
<feature type="compositionally biased region" description="Basic residues" evidence="9">
    <location>
        <begin position="352"/>
        <end position="365"/>
    </location>
</feature>
<evidence type="ECO:0000256" key="1">
    <source>
        <dbReference type="ARBA" id="ARBA00004123"/>
    </source>
</evidence>
<name>J3NG35_GAET3</name>
<comment type="subcellular location">
    <subcellularLocation>
        <location evidence="2">Chromosome</location>
        <location evidence="2">Telomere</location>
    </subcellularLocation>
    <subcellularLocation>
        <location evidence="1">Nucleus</location>
    </subcellularLocation>
</comment>
<reference evidence="12" key="4">
    <citation type="journal article" date="2015" name="G3 (Bethesda)">
        <title>Genome sequences of three phytopathogenic species of the Magnaporthaceae family of fungi.</title>
        <authorList>
            <person name="Okagaki L.H."/>
            <person name="Nunes C.C."/>
            <person name="Sailsbery J."/>
            <person name="Clay B."/>
            <person name="Brown D."/>
            <person name="John T."/>
            <person name="Oh Y."/>
            <person name="Young N."/>
            <person name="Fitzgerald M."/>
            <person name="Haas B.J."/>
            <person name="Zeng Q."/>
            <person name="Young S."/>
            <person name="Adiconis X."/>
            <person name="Fan L."/>
            <person name="Levin J.Z."/>
            <person name="Mitchell T.K."/>
            <person name="Okubara P.A."/>
            <person name="Farman M.L."/>
            <person name="Kohn L.M."/>
            <person name="Birren B."/>
            <person name="Ma L.-J."/>
            <person name="Dean R.A."/>
        </authorList>
    </citation>
    <scope>NUCLEOTIDE SEQUENCE</scope>
    <source>
        <strain evidence="12">R3-111a-1</strain>
    </source>
</reference>
<dbReference type="GO" id="GO:0098505">
    <property type="term" value="F:G-rich strand telomeric DNA binding"/>
    <property type="evidence" value="ECO:0007669"/>
    <property type="project" value="TreeGrafter"/>
</dbReference>
<comment type="similarity">
    <text evidence="3">Belongs to the telombin family.</text>
</comment>
<dbReference type="GO" id="GO:0032210">
    <property type="term" value="P:regulation of telomere maintenance via telomerase"/>
    <property type="evidence" value="ECO:0007669"/>
    <property type="project" value="TreeGrafter"/>
</dbReference>
<reference evidence="12" key="5">
    <citation type="submission" date="2018-04" db="UniProtKB">
        <authorList>
            <consortium name="EnsemblFungi"/>
        </authorList>
    </citation>
    <scope>IDENTIFICATION</scope>
    <source>
        <strain evidence="12">R3-111a-1</strain>
    </source>
</reference>
<dbReference type="InterPro" id="IPR028389">
    <property type="entry name" value="POT1"/>
</dbReference>
<feature type="region of interest" description="Disordered" evidence="9">
    <location>
        <begin position="351"/>
        <end position="455"/>
    </location>
</feature>
<evidence type="ECO:0000256" key="5">
    <source>
        <dbReference type="ARBA" id="ARBA00022454"/>
    </source>
</evidence>
<feature type="compositionally biased region" description="Basic residues" evidence="9">
    <location>
        <begin position="412"/>
        <end position="424"/>
    </location>
</feature>
<dbReference type="GO" id="GO:0000783">
    <property type="term" value="C:nuclear telomere cap complex"/>
    <property type="evidence" value="ECO:0007669"/>
    <property type="project" value="TreeGrafter"/>
</dbReference>
<evidence type="ECO:0000313" key="12">
    <source>
        <dbReference type="EnsemblFungi" id="EJT80225"/>
    </source>
</evidence>
<dbReference type="InterPro" id="IPR011564">
    <property type="entry name" value="Telomer_end-bd_POT1/Cdc13"/>
</dbReference>
<reference evidence="11" key="2">
    <citation type="submission" date="2010-07" db="EMBL/GenBank/DDBJ databases">
        <authorList>
            <consortium name="The Broad Institute Genome Sequencing Platform"/>
            <consortium name="Broad Institute Genome Sequencing Center for Infectious Disease"/>
            <person name="Ma L.-J."/>
            <person name="Dead R."/>
            <person name="Young S."/>
            <person name="Zeng Q."/>
            <person name="Koehrsen M."/>
            <person name="Alvarado L."/>
            <person name="Berlin A."/>
            <person name="Chapman S.B."/>
            <person name="Chen Z."/>
            <person name="Freedman E."/>
            <person name="Gellesch M."/>
            <person name="Goldberg J."/>
            <person name="Griggs A."/>
            <person name="Gujja S."/>
            <person name="Heilman E.R."/>
            <person name="Heiman D."/>
            <person name="Hepburn T."/>
            <person name="Howarth C."/>
            <person name="Jen D."/>
            <person name="Larson L."/>
            <person name="Mehta T."/>
            <person name="Neiman D."/>
            <person name="Pearson M."/>
            <person name="Roberts A."/>
            <person name="Saif S."/>
            <person name="Shea T."/>
            <person name="Shenoy N."/>
            <person name="Sisk P."/>
            <person name="Stolte C."/>
            <person name="Sykes S."/>
            <person name="Walk T."/>
            <person name="White J."/>
            <person name="Yandava C."/>
            <person name="Haas B."/>
            <person name="Nusbaum C."/>
            <person name="Birren B."/>
        </authorList>
    </citation>
    <scope>NUCLEOTIDE SEQUENCE</scope>
    <source>
        <strain evidence="11">R3-111a-1</strain>
    </source>
</reference>
<dbReference type="GeneID" id="20340686"/>
<evidence type="ECO:0000256" key="4">
    <source>
        <dbReference type="ARBA" id="ARBA00015253"/>
    </source>
</evidence>
<evidence type="ECO:0000256" key="7">
    <source>
        <dbReference type="ARBA" id="ARBA00023125"/>
    </source>
</evidence>
<keyword evidence="5" id="KW-0158">Chromosome</keyword>
<dbReference type="Pfam" id="PF02765">
    <property type="entry name" value="POT1"/>
    <property type="match status" value="1"/>
</dbReference>
<evidence type="ECO:0000313" key="13">
    <source>
        <dbReference type="Proteomes" id="UP000006039"/>
    </source>
</evidence>
<feature type="domain" description="Telomeric single stranded DNA binding POT1/Cdc13" evidence="10">
    <location>
        <begin position="14"/>
        <end position="161"/>
    </location>
</feature>
<dbReference type="eggNOG" id="KOG4757">
    <property type="taxonomic scope" value="Eukaryota"/>
</dbReference>
<feature type="region of interest" description="Disordered" evidence="9">
    <location>
        <begin position="540"/>
        <end position="559"/>
    </location>
</feature>
<dbReference type="OrthoDB" id="2186770at2759"/>
<dbReference type="AlphaFoldDB" id="J3NG35"/>
<dbReference type="VEuPathDB" id="FungiDB:GGTG_00228"/>
<protein>
    <recommendedName>
        <fullName evidence="4">Protection of telomeres protein 1</fullName>
    </recommendedName>
</protein>
<sequence length="716" mass="79022">MNPGPVLPALPKGFVSIQAVLDEEGVGPGSLVNLVGIVKDCRLPVPTRGSDFKMEATLFDLSTDDDQRDIRLTIFRHPDKMPAINRADVVLVSSVKVQNWSGNQGLITHRSTTLNVYEASRIPRPPGDASVALKNKAGEKTKTYGKKETEYVSYLYHNVDKYSLPTAEEFQEMATRSLNVATKFSTLNKVSHDKFHDLVVQAVKAPYNLGDKVTLWVTDYTVNNAFFDHVSDPSGSLSGDGFRDGDPYGYTNKFCVASSESVPAWPGPFGKMSLQLSCWEPHATFLLKNVVAGAWVALRNVNIRIGRNGQNLEGFMRGDRDEDRFKHGVCVSLLDTRADRDGLDPHLVEALRRKRDHEKKERKAGRQTSNVLPTASDALKTWTVDSGQSASGGPVAMAAGTKRKNEEDKPVSKSKLKREKKRANARAAERLEKLKNGQSNGSGQGPEPTAPIPNEIEESPAIDLNPLVQCEAFGRKASTISEILQVNTIAVDAGEGQKVPIELPFVNLKYRAAVRIVDFFPSKLEDFAVRRKVTEFDVLSSDEDGESSGGSSIRSSYDGSGGTYAWEWRFTLVLEDAVPKPGGGALDRIEVLVDKLEGQCLTGLDPEDLRDSPSQLLQLREKMFHLWGNLEEIKRSRKDSLDVKKRLEANLPPPCSDVDSVQGGDAEQLRNLPFSCCIKQYGIKTRTTDEKKADAGEGVKWKRAFALFGTKIRNQF</sequence>
<evidence type="ECO:0000259" key="10">
    <source>
        <dbReference type="SMART" id="SM00976"/>
    </source>
</evidence>
<dbReference type="SUPFAM" id="SSF50249">
    <property type="entry name" value="Nucleic acid-binding proteins"/>
    <property type="match status" value="2"/>
</dbReference>
<keyword evidence="13" id="KW-1185">Reference proteome</keyword>
<feature type="compositionally biased region" description="Low complexity" evidence="9">
    <location>
        <begin position="549"/>
        <end position="558"/>
    </location>
</feature>
<evidence type="ECO:0000256" key="9">
    <source>
        <dbReference type="SAM" id="MobiDB-lite"/>
    </source>
</evidence>
<dbReference type="EnsemblFungi" id="EJT80225">
    <property type="protein sequence ID" value="EJT80225"/>
    <property type="gene ID" value="GGTG_00228"/>
</dbReference>
<dbReference type="HOGENOM" id="CLU_016663_0_0_1"/>
<dbReference type="FunFam" id="2.40.50.140:FF:000303">
    <property type="entry name" value="Protection of telomeres protein 1"/>
    <property type="match status" value="1"/>
</dbReference>
<keyword evidence="8" id="KW-0539">Nucleus</keyword>
<dbReference type="SMART" id="SM00976">
    <property type="entry name" value="Telo_bind"/>
    <property type="match status" value="1"/>
</dbReference>
<dbReference type="InterPro" id="IPR032042">
    <property type="entry name" value="POT1PC"/>
</dbReference>
<dbReference type="Proteomes" id="UP000006039">
    <property type="component" value="Unassembled WGS sequence"/>
</dbReference>
<keyword evidence="7" id="KW-0238">DNA-binding</keyword>
<dbReference type="PANTHER" id="PTHR14513:SF0">
    <property type="entry name" value="PROTECTION OF TELOMERES PROTEIN 1"/>
    <property type="match status" value="1"/>
</dbReference>
<dbReference type="Pfam" id="PF16686">
    <property type="entry name" value="POT1PC"/>
    <property type="match status" value="1"/>
</dbReference>
<proteinExistence type="inferred from homology"/>
<evidence type="ECO:0000256" key="6">
    <source>
        <dbReference type="ARBA" id="ARBA00022895"/>
    </source>
</evidence>
<reference evidence="11" key="3">
    <citation type="submission" date="2010-09" db="EMBL/GenBank/DDBJ databases">
        <title>Annotation of Gaeumannomyces graminis var. tritici R3-111a-1.</title>
        <authorList>
            <consortium name="The Broad Institute Genome Sequencing Platform"/>
            <person name="Ma L.-J."/>
            <person name="Dead R."/>
            <person name="Young S.K."/>
            <person name="Zeng Q."/>
            <person name="Gargeya S."/>
            <person name="Fitzgerald M."/>
            <person name="Haas B."/>
            <person name="Abouelleil A."/>
            <person name="Alvarado L."/>
            <person name="Arachchi H.M."/>
            <person name="Berlin A."/>
            <person name="Brown A."/>
            <person name="Chapman S.B."/>
            <person name="Chen Z."/>
            <person name="Dunbar C."/>
            <person name="Freedman E."/>
            <person name="Gearin G."/>
            <person name="Gellesch M."/>
            <person name="Goldberg J."/>
            <person name="Griggs A."/>
            <person name="Gujja S."/>
            <person name="Heiman D."/>
            <person name="Howarth C."/>
            <person name="Larson L."/>
            <person name="Lui A."/>
            <person name="MacDonald P.J.P."/>
            <person name="Mehta T."/>
            <person name="Montmayeur A."/>
            <person name="Murphy C."/>
            <person name="Neiman D."/>
            <person name="Pearson M."/>
            <person name="Priest M."/>
            <person name="Roberts A."/>
            <person name="Saif S."/>
            <person name="Shea T."/>
            <person name="Shenoy N."/>
            <person name="Sisk P."/>
            <person name="Stolte C."/>
            <person name="Sykes S."/>
            <person name="Yandava C."/>
            <person name="Wortman J."/>
            <person name="Nusbaum C."/>
            <person name="Birren B."/>
        </authorList>
    </citation>
    <scope>NUCLEOTIDE SEQUENCE</scope>
    <source>
        <strain evidence="11">R3-111a-1</strain>
    </source>
</reference>
<dbReference type="STRING" id="644352.J3NG35"/>
<dbReference type="InterPro" id="IPR012340">
    <property type="entry name" value="NA-bd_OB-fold"/>
</dbReference>